<evidence type="ECO:0000313" key="2">
    <source>
        <dbReference type="EMBL" id="NJC58755.1"/>
    </source>
</evidence>
<reference evidence="2 3" key="1">
    <citation type="submission" date="2020-03" db="EMBL/GenBank/DDBJ databases">
        <title>Sequencing the genomes of 1000 actinobacteria strains.</title>
        <authorList>
            <person name="Klenk H.-P."/>
        </authorList>
    </citation>
    <scope>NUCLEOTIDE SEQUENCE [LARGE SCALE GENOMIC DNA]</scope>
    <source>
        <strain evidence="2 3">DSM 18964</strain>
    </source>
</reference>
<dbReference type="Proteomes" id="UP000576792">
    <property type="component" value="Unassembled WGS sequence"/>
</dbReference>
<comment type="caution">
    <text evidence="2">The sequence shown here is derived from an EMBL/GenBank/DDBJ whole genome shotgun (WGS) entry which is preliminary data.</text>
</comment>
<protein>
    <submittedName>
        <fullName evidence="2">Uncharacterized protein</fullName>
    </submittedName>
</protein>
<evidence type="ECO:0000256" key="1">
    <source>
        <dbReference type="SAM" id="MobiDB-lite"/>
    </source>
</evidence>
<evidence type="ECO:0000313" key="3">
    <source>
        <dbReference type="Proteomes" id="UP000576792"/>
    </source>
</evidence>
<dbReference type="EMBL" id="JAATJN010000001">
    <property type="protein sequence ID" value="NJC58755.1"/>
    <property type="molecule type" value="Genomic_DNA"/>
</dbReference>
<organism evidence="2 3">
    <name type="scientific">Brevibacterium marinum</name>
    <dbReference type="NCBI Taxonomy" id="418643"/>
    <lineage>
        <taxon>Bacteria</taxon>
        <taxon>Bacillati</taxon>
        <taxon>Actinomycetota</taxon>
        <taxon>Actinomycetes</taxon>
        <taxon>Micrococcales</taxon>
        <taxon>Brevibacteriaceae</taxon>
        <taxon>Brevibacterium</taxon>
    </lineage>
</organism>
<name>A0A846S4Q8_9MICO</name>
<keyword evidence="3" id="KW-1185">Reference proteome</keyword>
<dbReference type="RefSeq" id="WP_167952694.1">
    <property type="nucleotide sequence ID" value="NZ_BAAAPQ010000026.1"/>
</dbReference>
<proteinExistence type="predicted"/>
<accession>A0A846S4Q8</accession>
<dbReference type="AlphaFoldDB" id="A0A846S4Q8"/>
<feature type="region of interest" description="Disordered" evidence="1">
    <location>
        <begin position="49"/>
        <end position="73"/>
    </location>
</feature>
<gene>
    <name evidence="2" type="ORF">BKA07_003790</name>
</gene>
<sequence length="73" mass="7611">MADIDDAHASQPEGTDKLMVAVQLSGDGYDKGSFAGVVVDPDIGKTSDQVQVKANQSSDAEAQVTTWVNGESQ</sequence>